<protein>
    <submittedName>
        <fullName evidence="1">Uncharacterized protein</fullName>
    </submittedName>
</protein>
<name>A0A0D0A2E6_9AGAM</name>
<dbReference type="HOGENOM" id="CLU_3108030_0_0_1"/>
<evidence type="ECO:0000313" key="2">
    <source>
        <dbReference type="Proteomes" id="UP000054485"/>
    </source>
</evidence>
<dbReference type="InParanoid" id="A0A0D0A2E6"/>
<dbReference type="AlphaFoldDB" id="A0A0D0A2E6"/>
<evidence type="ECO:0000313" key="1">
    <source>
        <dbReference type="EMBL" id="KIK44130.1"/>
    </source>
</evidence>
<sequence length="51" mass="6070">MLDLKELSDCSSIRNPLMTYTRMRTNVPSRPTCFPRQLARRSTLKWFSRAH</sequence>
<reference evidence="1 2" key="1">
    <citation type="submission" date="2014-04" db="EMBL/GenBank/DDBJ databases">
        <authorList>
            <consortium name="DOE Joint Genome Institute"/>
            <person name="Kuo A."/>
            <person name="Ruytinx J."/>
            <person name="Rineau F."/>
            <person name="Colpaert J."/>
            <person name="Kohler A."/>
            <person name="Nagy L.G."/>
            <person name="Floudas D."/>
            <person name="Copeland A."/>
            <person name="Barry K.W."/>
            <person name="Cichocki N."/>
            <person name="Veneault-Fourrey C."/>
            <person name="LaButti K."/>
            <person name="Lindquist E.A."/>
            <person name="Lipzen A."/>
            <person name="Lundell T."/>
            <person name="Morin E."/>
            <person name="Murat C."/>
            <person name="Sun H."/>
            <person name="Tunlid A."/>
            <person name="Henrissat B."/>
            <person name="Grigoriev I.V."/>
            <person name="Hibbett D.S."/>
            <person name="Martin F."/>
            <person name="Nordberg H.P."/>
            <person name="Cantor M.N."/>
            <person name="Hua S.X."/>
        </authorList>
    </citation>
    <scope>NUCLEOTIDE SEQUENCE [LARGE SCALE GENOMIC DNA]</scope>
    <source>
        <strain evidence="1 2">UH-Slu-Lm8-n1</strain>
    </source>
</reference>
<proteinExistence type="predicted"/>
<gene>
    <name evidence="1" type="ORF">CY34DRAFT_803047</name>
</gene>
<dbReference type="EMBL" id="KN835197">
    <property type="protein sequence ID" value="KIK44130.1"/>
    <property type="molecule type" value="Genomic_DNA"/>
</dbReference>
<reference evidence="2" key="2">
    <citation type="submission" date="2015-01" db="EMBL/GenBank/DDBJ databases">
        <title>Evolutionary Origins and Diversification of the Mycorrhizal Mutualists.</title>
        <authorList>
            <consortium name="DOE Joint Genome Institute"/>
            <consortium name="Mycorrhizal Genomics Consortium"/>
            <person name="Kohler A."/>
            <person name="Kuo A."/>
            <person name="Nagy L.G."/>
            <person name="Floudas D."/>
            <person name="Copeland A."/>
            <person name="Barry K.W."/>
            <person name="Cichocki N."/>
            <person name="Veneault-Fourrey C."/>
            <person name="LaButti K."/>
            <person name="Lindquist E.A."/>
            <person name="Lipzen A."/>
            <person name="Lundell T."/>
            <person name="Morin E."/>
            <person name="Murat C."/>
            <person name="Riley R."/>
            <person name="Ohm R."/>
            <person name="Sun H."/>
            <person name="Tunlid A."/>
            <person name="Henrissat B."/>
            <person name="Grigoriev I.V."/>
            <person name="Hibbett D.S."/>
            <person name="Martin F."/>
        </authorList>
    </citation>
    <scope>NUCLEOTIDE SEQUENCE [LARGE SCALE GENOMIC DNA]</scope>
    <source>
        <strain evidence="2">UH-Slu-Lm8-n1</strain>
    </source>
</reference>
<keyword evidence="2" id="KW-1185">Reference proteome</keyword>
<organism evidence="1 2">
    <name type="scientific">Suillus luteus UH-Slu-Lm8-n1</name>
    <dbReference type="NCBI Taxonomy" id="930992"/>
    <lineage>
        <taxon>Eukaryota</taxon>
        <taxon>Fungi</taxon>
        <taxon>Dikarya</taxon>
        <taxon>Basidiomycota</taxon>
        <taxon>Agaricomycotina</taxon>
        <taxon>Agaricomycetes</taxon>
        <taxon>Agaricomycetidae</taxon>
        <taxon>Boletales</taxon>
        <taxon>Suillineae</taxon>
        <taxon>Suillaceae</taxon>
        <taxon>Suillus</taxon>
    </lineage>
</organism>
<dbReference type="Proteomes" id="UP000054485">
    <property type="component" value="Unassembled WGS sequence"/>
</dbReference>
<accession>A0A0D0A2E6</accession>